<keyword evidence="3 6" id="KW-0249">Electron transport</keyword>
<keyword evidence="2 6" id="KW-0479">Metal-binding</keyword>
<evidence type="ECO:0000256" key="2">
    <source>
        <dbReference type="ARBA" id="ARBA00022723"/>
    </source>
</evidence>
<dbReference type="InterPro" id="IPR017896">
    <property type="entry name" value="4Fe4S_Fe-S-bd"/>
</dbReference>
<comment type="function">
    <text evidence="6">Ferredoxins are iron-sulfur proteins that transfer electrons in a wide variety of metabolic reactions.</text>
</comment>
<keyword evidence="1 6" id="KW-0813">Transport</keyword>
<evidence type="ECO:0000256" key="6">
    <source>
        <dbReference type="RuleBase" id="RU368020"/>
    </source>
</evidence>
<protein>
    <recommendedName>
        <fullName evidence="6">Ferredoxin</fullName>
    </recommendedName>
</protein>
<name>A0A0G0F0Y8_9BACT</name>
<reference evidence="8 9" key="1">
    <citation type="journal article" date="2015" name="Nature">
        <title>rRNA introns, odd ribosomes, and small enigmatic genomes across a large radiation of phyla.</title>
        <authorList>
            <person name="Brown C.T."/>
            <person name="Hug L.A."/>
            <person name="Thomas B.C."/>
            <person name="Sharon I."/>
            <person name="Castelle C.J."/>
            <person name="Singh A."/>
            <person name="Wilkins M.J."/>
            <person name="Williams K.H."/>
            <person name="Banfield J.F."/>
        </authorList>
    </citation>
    <scope>NUCLEOTIDE SEQUENCE [LARGE SCALE GENOMIC DNA]</scope>
</reference>
<dbReference type="GO" id="GO:0009055">
    <property type="term" value="F:electron transfer activity"/>
    <property type="evidence" value="ECO:0007669"/>
    <property type="project" value="UniProtKB-UniRule"/>
</dbReference>
<gene>
    <name evidence="8" type="ORF">US24_C0026G0002</name>
</gene>
<dbReference type="AlphaFoldDB" id="A0A0G0F0Y8"/>
<dbReference type="PANTHER" id="PTHR36923:SF3">
    <property type="entry name" value="FERREDOXIN"/>
    <property type="match status" value="1"/>
</dbReference>
<dbReference type="PANTHER" id="PTHR36923">
    <property type="entry name" value="FERREDOXIN"/>
    <property type="match status" value="1"/>
</dbReference>
<dbReference type="InterPro" id="IPR001080">
    <property type="entry name" value="3Fe4S_ferredoxin"/>
</dbReference>
<keyword evidence="4 6" id="KW-0408">Iron</keyword>
<proteinExistence type="predicted"/>
<dbReference type="SUPFAM" id="SSF54862">
    <property type="entry name" value="4Fe-4S ferredoxins"/>
    <property type="match status" value="1"/>
</dbReference>
<dbReference type="GO" id="GO:0005506">
    <property type="term" value="F:iron ion binding"/>
    <property type="evidence" value="ECO:0007669"/>
    <property type="project" value="UniProtKB-UniRule"/>
</dbReference>
<dbReference type="Pfam" id="PF13459">
    <property type="entry name" value="Fer4_15"/>
    <property type="match status" value="1"/>
</dbReference>
<evidence type="ECO:0000313" key="9">
    <source>
        <dbReference type="Proteomes" id="UP000034075"/>
    </source>
</evidence>
<feature type="domain" description="4Fe-4S ferredoxin-type" evidence="7">
    <location>
        <begin position="1"/>
        <end position="29"/>
    </location>
</feature>
<evidence type="ECO:0000259" key="7">
    <source>
        <dbReference type="PROSITE" id="PS51379"/>
    </source>
</evidence>
<dbReference type="EMBL" id="LBSF01000026">
    <property type="protein sequence ID" value="KKQ11452.1"/>
    <property type="molecule type" value="Genomic_DNA"/>
</dbReference>
<dbReference type="PROSITE" id="PS51379">
    <property type="entry name" value="4FE4S_FER_2"/>
    <property type="match status" value="1"/>
</dbReference>
<dbReference type="Gene3D" id="3.30.70.20">
    <property type="match status" value="1"/>
</dbReference>
<evidence type="ECO:0000256" key="3">
    <source>
        <dbReference type="ARBA" id="ARBA00022982"/>
    </source>
</evidence>
<sequence length="68" mass="7435">MKVSIDKTKCVVCGSCVAICPEVFEMRDDGVVDVKMEYQGVEIAEPELQEKVRQAADACPAMAIVVEE</sequence>
<comment type="caution">
    <text evidence="8">The sequence shown here is derived from an EMBL/GenBank/DDBJ whole genome shotgun (WGS) entry which is preliminary data.</text>
</comment>
<dbReference type="InterPro" id="IPR051269">
    <property type="entry name" value="Fe-S_cluster_ET"/>
</dbReference>
<evidence type="ECO:0000256" key="5">
    <source>
        <dbReference type="ARBA" id="ARBA00023014"/>
    </source>
</evidence>
<accession>A0A0G0F0Y8</accession>
<evidence type="ECO:0000256" key="1">
    <source>
        <dbReference type="ARBA" id="ARBA00022448"/>
    </source>
</evidence>
<dbReference type="PROSITE" id="PS00198">
    <property type="entry name" value="4FE4S_FER_1"/>
    <property type="match status" value="1"/>
</dbReference>
<organism evidence="8 9">
    <name type="scientific">candidate division WS6 bacterium GW2011_GWC2_36_7</name>
    <dbReference type="NCBI Taxonomy" id="1619091"/>
    <lineage>
        <taxon>Bacteria</taxon>
        <taxon>Candidatus Dojkabacteria</taxon>
    </lineage>
</organism>
<dbReference type="Proteomes" id="UP000034075">
    <property type="component" value="Unassembled WGS sequence"/>
</dbReference>
<dbReference type="InterPro" id="IPR017900">
    <property type="entry name" value="4Fe4S_Fe_S_CS"/>
</dbReference>
<evidence type="ECO:0000256" key="4">
    <source>
        <dbReference type="ARBA" id="ARBA00023004"/>
    </source>
</evidence>
<dbReference type="PRINTS" id="PR00352">
    <property type="entry name" value="3FE4SFRDOXIN"/>
</dbReference>
<dbReference type="GO" id="GO:0051536">
    <property type="term" value="F:iron-sulfur cluster binding"/>
    <property type="evidence" value="ECO:0007669"/>
    <property type="project" value="UniProtKB-KW"/>
</dbReference>
<evidence type="ECO:0000313" key="8">
    <source>
        <dbReference type="EMBL" id="KKQ11452.1"/>
    </source>
</evidence>
<keyword evidence="5 6" id="KW-0411">Iron-sulfur</keyword>